<proteinExistence type="predicted"/>
<evidence type="ECO:0000313" key="5">
    <source>
        <dbReference type="Proteomes" id="UP000677234"/>
    </source>
</evidence>
<dbReference type="RefSeq" id="WP_198828874.1">
    <property type="nucleotide sequence ID" value="NZ_CP066308.1"/>
</dbReference>
<dbReference type="Pfam" id="PF04909">
    <property type="entry name" value="Amidohydro_2"/>
    <property type="match status" value="1"/>
</dbReference>
<dbReference type="KEGG" id="bcop:JD108_05325"/>
<dbReference type="AlphaFoldDB" id="A0A7T5JPQ3"/>
<keyword evidence="5" id="KW-1185">Reference proteome</keyword>
<organism evidence="2 4">
    <name type="scientific">Brevibacillus composti</name>
    <dbReference type="NCBI Taxonomy" id="2796470"/>
    <lineage>
        <taxon>Bacteria</taxon>
        <taxon>Bacillati</taxon>
        <taxon>Bacillota</taxon>
        <taxon>Bacilli</taxon>
        <taxon>Bacillales</taxon>
        <taxon>Paenibacillaceae</taxon>
        <taxon>Brevibacillus</taxon>
    </lineage>
</organism>
<dbReference type="SUPFAM" id="SSF51556">
    <property type="entry name" value="Metallo-dependent hydrolases"/>
    <property type="match status" value="1"/>
</dbReference>
<evidence type="ECO:0000313" key="3">
    <source>
        <dbReference type="EMBL" id="QUO42371.1"/>
    </source>
</evidence>
<evidence type="ECO:0000259" key="1">
    <source>
        <dbReference type="Pfam" id="PF04909"/>
    </source>
</evidence>
<dbReference type="InterPro" id="IPR032466">
    <property type="entry name" value="Metal_Hydrolase"/>
</dbReference>
<dbReference type="Gene3D" id="3.20.20.140">
    <property type="entry name" value="Metal-dependent hydrolases"/>
    <property type="match status" value="1"/>
</dbReference>
<evidence type="ECO:0000313" key="4">
    <source>
        <dbReference type="Proteomes" id="UP000595847"/>
    </source>
</evidence>
<sequence length="371" mass="41512">MKRRTLYLAGVTAASLLLLAGYLLVNRDAGGLPYVYQPDPAMRTIILEAREKGGSLPLAEKYKDLKVIDVHNHDGPHTEFTGPIWDQYHIDKVVLFGAVSEPAAMRDDQLTWRAFSKNPDRYYPFFSGFNMHTSEGIEIVKKNLEQGFMGIGEVIAASTSSPVTSKVAWKGDNPMDGLLPEVYRLCAQYQVPILLHMDPLAGNQILYLREALQAHPETKMILAHGNAAAVSNNAALLASLLEENANLYIDFFAGHSAISGDKEIDEYIPVMERFPDRFFLSTDSGYGMNYDRAYEAIYRVIDKLSPDTAVKISHENFERLMEEQTPTHTQRELLKQLSAETGEAIAGEAMNKRMASKLIKELEAKKRAVKK</sequence>
<dbReference type="Proteomes" id="UP000595847">
    <property type="component" value="Chromosome"/>
</dbReference>
<dbReference type="Proteomes" id="UP000677234">
    <property type="component" value="Chromosome"/>
</dbReference>
<evidence type="ECO:0000313" key="2">
    <source>
        <dbReference type="EMBL" id="QQE75345.1"/>
    </source>
</evidence>
<protein>
    <submittedName>
        <fullName evidence="2">Amidohydrolase family protein</fullName>
    </submittedName>
</protein>
<reference evidence="2 4" key="1">
    <citation type="submission" date="2020-12" db="EMBL/GenBank/DDBJ databases">
        <title>strain FJAT-54423T represents a novel species of the genus Brevibacillus.</title>
        <authorList>
            <person name="Tang R."/>
        </authorList>
    </citation>
    <scope>NUCLEOTIDE SEQUENCE [LARGE SCALE GENOMIC DNA]</scope>
    <source>
        <strain evidence="2 4">FJAT-54423</strain>
    </source>
</reference>
<dbReference type="EMBL" id="CP073708">
    <property type="protein sequence ID" value="QUO42371.1"/>
    <property type="molecule type" value="Genomic_DNA"/>
</dbReference>
<reference evidence="3" key="2">
    <citation type="submission" date="2021-04" db="EMBL/GenBank/DDBJ databases">
        <title>Brevibacillus composti FJAT-54423, complete genome.</title>
        <authorList>
            <person name="Tang R."/>
        </authorList>
    </citation>
    <scope>NUCLEOTIDE SEQUENCE</scope>
    <source>
        <strain evidence="3">FJAT-54424</strain>
    </source>
</reference>
<gene>
    <name evidence="2" type="ORF">JD108_05325</name>
    <name evidence="3" type="ORF">KDJ56_05005</name>
</gene>
<keyword evidence="2" id="KW-0378">Hydrolase</keyword>
<name>A0A7T5JPQ3_9BACL</name>
<dbReference type="GO" id="GO:0016787">
    <property type="term" value="F:hydrolase activity"/>
    <property type="evidence" value="ECO:0007669"/>
    <property type="project" value="UniProtKB-KW"/>
</dbReference>
<dbReference type="EMBL" id="CP066308">
    <property type="protein sequence ID" value="QQE75345.1"/>
    <property type="molecule type" value="Genomic_DNA"/>
</dbReference>
<accession>A0A7T5JPQ3</accession>
<feature type="domain" description="Amidohydrolase-related" evidence="1">
    <location>
        <begin position="95"/>
        <end position="252"/>
    </location>
</feature>
<dbReference type="InterPro" id="IPR006680">
    <property type="entry name" value="Amidohydro-rel"/>
</dbReference>